<keyword evidence="1" id="KW-0812">Transmembrane</keyword>
<evidence type="ECO:0000313" key="3">
    <source>
        <dbReference type="Proteomes" id="UP000192934"/>
    </source>
</evidence>
<dbReference type="STRING" id="941907.SAMN06295910_1078"/>
<evidence type="ECO:0000256" key="1">
    <source>
        <dbReference type="SAM" id="Phobius"/>
    </source>
</evidence>
<accession>A0A1X7G3J0</accession>
<reference evidence="3" key="1">
    <citation type="submission" date="2017-04" db="EMBL/GenBank/DDBJ databases">
        <authorList>
            <person name="Varghese N."/>
            <person name="Submissions S."/>
        </authorList>
    </citation>
    <scope>NUCLEOTIDE SEQUENCE [LARGE SCALE GENOMIC DNA]</scope>
    <source>
        <strain evidence="3">Dd16</strain>
    </source>
</reference>
<name>A0A1X7G3J0_9SPHN</name>
<protein>
    <submittedName>
        <fullName evidence="2">Uncharacterized protein</fullName>
    </submittedName>
</protein>
<dbReference type="Proteomes" id="UP000192934">
    <property type="component" value="Chromosome I"/>
</dbReference>
<keyword evidence="1" id="KW-0472">Membrane</keyword>
<feature type="transmembrane region" description="Helical" evidence="1">
    <location>
        <begin position="57"/>
        <end position="80"/>
    </location>
</feature>
<dbReference type="EMBL" id="LT840185">
    <property type="protein sequence ID" value="SMF63439.1"/>
    <property type="molecule type" value="Genomic_DNA"/>
</dbReference>
<sequence length="81" mass="8952">MSFLFDWLVEFVVGTIVFGFCWLTGYVVLRGLSGGALKVRSYSLMYGEHWPTDERGVYAWAAIVVGAAFWASAITGAVYFA</sequence>
<dbReference type="RefSeq" id="WP_085217853.1">
    <property type="nucleotide sequence ID" value="NZ_LT840185.1"/>
</dbReference>
<keyword evidence="3" id="KW-1185">Reference proteome</keyword>
<dbReference type="AlphaFoldDB" id="A0A1X7G3J0"/>
<feature type="transmembrane region" description="Helical" evidence="1">
    <location>
        <begin position="7"/>
        <end position="29"/>
    </location>
</feature>
<organism evidence="2 3">
    <name type="scientific">Allosphingosinicella indica</name>
    <dbReference type="NCBI Taxonomy" id="941907"/>
    <lineage>
        <taxon>Bacteria</taxon>
        <taxon>Pseudomonadati</taxon>
        <taxon>Pseudomonadota</taxon>
        <taxon>Alphaproteobacteria</taxon>
        <taxon>Sphingomonadales</taxon>
        <taxon>Sphingomonadaceae</taxon>
        <taxon>Allosphingosinicella</taxon>
    </lineage>
</organism>
<evidence type="ECO:0000313" key="2">
    <source>
        <dbReference type="EMBL" id="SMF63439.1"/>
    </source>
</evidence>
<gene>
    <name evidence="2" type="ORF">SAMN06295910_1078</name>
</gene>
<proteinExistence type="predicted"/>
<keyword evidence="1" id="KW-1133">Transmembrane helix</keyword>